<dbReference type="Gene3D" id="3.20.20.80">
    <property type="entry name" value="Glycosidases"/>
    <property type="match status" value="1"/>
</dbReference>
<keyword evidence="1" id="KW-0732">Signal</keyword>
<dbReference type="AlphaFoldDB" id="A0AAC9D2F8"/>
<reference evidence="3 4" key="1">
    <citation type="submission" date="2016-08" db="EMBL/GenBank/DDBJ databases">
        <title>Complete genome sequence of Flavobacterium johnsoniae strain GSE09, a volatile-producing biocontrol agent isolated from cucumber (Cucumis sativus).</title>
        <authorList>
            <person name="Jeong J.-J."/>
            <person name="Oh J.Y."/>
            <person name="Jim Y.J."/>
            <person name="Sang M.K."/>
            <person name="Kim K.D."/>
        </authorList>
    </citation>
    <scope>NUCLEOTIDE SEQUENCE [LARGE SCALE GENOMIC DNA]</scope>
    <source>
        <strain evidence="3 4">GSE09</strain>
    </source>
</reference>
<dbReference type="EC" id="4.2.2.12" evidence="3"/>
<dbReference type="Pfam" id="PF18962">
    <property type="entry name" value="Por_Secre_tail"/>
    <property type="match status" value="1"/>
</dbReference>
<dbReference type="InterPro" id="IPR022409">
    <property type="entry name" value="PKD/Chitinase_dom"/>
</dbReference>
<sequence>MNQKLLNLFFLIAINGFILGQGTNITPGCSNSGPEISASPKADLRGTYLTSVYNLDWPSNRTATPAVQQAELITILDKLVITGINTVYFQVRPECDALYNSSIEPWSYWLTGTQGAPPNPMWDPLSFAITECRKRGLDLHAWLNPYRASVGGYTLANNHVSKLNPSWVFTASNNANLKILNPGLPAVRNYIISIVEDIASRYDIDGIVFDDYFYPDQGMANNQDATTYANNNPTGISNIDDWRRDNVNRMIAGVYDALQVINTNYNKNIVFGVAPFGIWKSGVPTGIVGNPSYSALYCDPINWLQNGKVDFISPQLYWKIGGSQDYIKLSQWWNDQAATYGRHLYVSQGYDRLPSTSSQNWPASEIQNQIDQNRIAGMTNTFGQTSYSTRYIMSDEKGIATALQNNQYKYKSFPPSMPWKDNICPLEPTNIRFEGNILKWDAPVAATDGDLAIKYVVYAFATQADIPNFKQDGTKVLDIVNATQLTLTTAQLTAPNNYFLVTALDKNNNESANITGVPYSSLPAAPVALSPTEGELYINSPVNFSWNSTVSNADYRIQVSKSATGWTETNGFTTATTPNATVVVNAVVNTTMSYVWDQANAAVYEAPIGGTTYYYTIRSYSAATGTSKYSTPVSFTPKSVNCTVPGTTVITVDNIDATLVGSWTATSATAGYVGANYIHDGDTAKGTKTATFTPTITQRGKYEVFINHTAGTNRANNVPVDIIHESGTTTVPVNQQINNGTWVSLGTYNFSAGTNNKVVIRTTGTSGVVIADAVRFYFIDCLPDATPPVADFTPASATICAGQTVSYTNASTNATSYSWSFPGGTPSTSTATNPVVTYNTAGTYNVVLTATNGAGSNTKTLTSVITVNPSGAVTAGFTAPYSELATGENMTFTNTSTGATTYAWTFPNGSPATSTAANPTVNFTTTGSKTITLVASNACGSNTYTMTICVGTNTKTTLETFESSAGRFTSVPTASGSTVGIATTSTLARATDSFKNGTASLKAVLYDNTTVTTNWLVRLLSGGGTPANNQAFVGNQGSFGFWMKTSTANAGATVTAWIDDTDGLEELPPQTIINNGAWNYYEWFLPTAVGTTITTGNGIVGGASVTLDAIVIKQNNTASTMTVWIDDIQHNYISACSGTRKMLDVEEAEDLKVSNELIVYPNPTNGILNLKLDSNIKSDVRLFNITGQQLLSTTFEGTEQQLDLNNFTKGIYLLQVSTDGKITTKKIILNK</sequence>
<dbReference type="InterPro" id="IPR026444">
    <property type="entry name" value="Secre_tail"/>
</dbReference>
<dbReference type="Pfam" id="PF25275">
    <property type="entry name" value="Golvesin_C"/>
    <property type="match status" value="1"/>
</dbReference>
<dbReference type="Pfam" id="PF00801">
    <property type="entry name" value="PKD"/>
    <property type="match status" value="1"/>
</dbReference>
<dbReference type="InterPro" id="IPR013783">
    <property type="entry name" value="Ig-like_fold"/>
</dbReference>
<gene>
    <name evidence="3" type="primary">xly_1</name>
    <name evidence="3" type="ORF">BB050_03450</name>
</gene>
<dbReference type="InterPro" id="IPR033803">
    <property type="entry name" value="CBD-like_Golvesin-Xly"/>
</dbReference>
<dbReference type="Proteomes" id="UP000093276">
    <property type="component" value="Chromosome"/>
</dbReference>
<dbReference type="InterPro" id="IPR052177">
    <property type="entry name" value="Divisome_Glycosyl_Hydrolase"/>
</dbReference>
<evidence type="ECO:0000259" key="2">
    <source>
        <dbReference type="PROSITE" id="PS50093"/>
    </source>
</evidence>
<dbReference type="InterPro" id="IPR000601">
    <property type="entry name" value="PKD_dom"/>
</dbReference>
<dbReference type="InterPro" id="IPR035986">
    <property type="entry name" value="PKD_dom_sf"/>
</dbReference>
<dbReference type="PANTHER" id="PTHR43405">
    <property type="entry name" value="GLYCOSYL HYDROLASE DIGH"/>
    <property type="match status" value="1"/>
</dbReference>
<dbReference type="GeneID" id="32309320"/>
<dbReference type="SUPFAM" id="SSF51445">
    <property type="entry name" value="(Trans)glycosidases"/>
    <property type="match status" value="1"/>
</dbReference>
<dbReference type="RefSeq" id="WP_066034416.1">
    <property type="nucleotide sequence ID" value="NZ_CP016907.1"/>
</dbReference>
<evidence type="ECO:0000256" key="1">
    <source>
        <dbReference type="ARBA" id="ARBA00022729"/>
    </source>
</evidence>
<name>A0AAC9D2F8_9FLAO</name>
<dbReference type="PROSITE" id="PS50093">
    <property type="entry name" value="PKD"/>
    <property type="match status" value="2"/>
</dbReference>
<organism evidence="3 4">
    <name type="scientific">Flavobacterium anhuiense</name>
    <dbReference type="NCBI Taxonomy" id="459526"/>
    <lineage>
        <taxon>Bacteria</taxon>
        <taxon>Pseudomonadati</taxon>
        <taxon>Bacteroidota</taxon>
        <taxon>Flavobacteriia</taxon>
        <taxon>Flavobacteriales</taxon>
        <taxon>Flavobacteriaceae</taxon>
        <taxon>Flavobacterium</taxon>
    </lineage>
</organism>
<protein>
    <submittedName>
        <fullName evidence="3">Xanthan lyase</fullName>
        <ecNumber evidence="3">4.2.2.12</ecNumber>
    </submittedName>
</protein>
<dbReference type="InterPro" id="IPR017853">
    <property type="entry name" value="GH"/>
</dbReference>
<evidence type="ECO:0000313" key="3">
    <source>
        <dbReference type="EMBL" id="AOC96539.1"/>
    </source>
</evidence>
<dbReference type="InterPro" id="IPR003790">
    <property type="entry name" value="GHL10"/>
</dbReference>
<accession>A0AAC9D2F8</accession>
<dbReference type="SMART" id="SM00089">
    <property type="entry name" value="PKD"/>
    <property type="match status" value="2"/>
</dbReference>
<dbReference type="NCBIfam" id="TIGR04183">
    <property type="entry name" value="Por_Secre_tail"/>
    <property type="match status" value="1"/>
</dbReference>
<feature type="domain" description="PKD" evidence="2">
    <location>
        <begin position="787"/>
        <end position="872"/>
    </location>
</feature>
<proteinExistence type="predicted"/>
<dbReference type="KEGG" id="fjg:BB050_03450"/>
<dbReference type="GO" id="GO:0047492">
    <property type="term" value="F:xanthan lyase activity"/>
    <property type="evidence" value="ECO:0007669"/>
    <property type="project" value="UniProtKB-EC"/>
</dbReference>
<dbReference type="CDD" id="cd14488">
    <property type="entry name" value="CBM6-CBM35-CBM36_like_2"/>
    <property type="match status" value="1"/>
</dbReference>
<dbReference type="SUPFAM" id="SSF49299">
    <property type="entry name" value="PKD domain"/>
    <property type="match status" value="2"/>
</dbReference>
<dbReference type="Pfam" id="PF18911">
    <property type="entry name" value="PKD_4"/>
    <property type="match status" value="1"/>
</dbReference>
<dbReference type="Pfam" id="PF02638">
    <property type="entry name" value="GHL10"/>
    <property type="match status" value="1"/>
</dbReference>
<dbReference type="Gene3D" id="2.60.40.10">
    <property type="entry name" value="Immunoglobulins"/>
    <property type="match status" value="2"/>
</dbReference>
<dbReference type="PANTHER" id="PTHR43405:SF1">
    <property type="entry name" value="GLYCOSYL HYDROLASE DIGH"/>
    <property type="match status" value="1"/>
</dbReference>
<keyword evidence="3" id="KW-0456">Lyase</keyword>
<dbReference type="EMBL" id="CP016907">
    <property type="protein sequence ID" value="AOC96539.1"/>
    <property type="molecule type" value="Genomic_DNA"/>
</dbReference>
<feature type="domain" description="PKD" evidence="2">
    <location>
        <begin position="872"/>
        <end position="950"/>
    </location>
</feature>
<evidence type="ECO:0000313" key="4">
    <source>
        <dbReference type="Proteomes" id="UP000093276"/>
    </source>
</evidence>
<dbReference type="CDD" id="cd00146">
    <property type="entry name" value="PKD"/>
    <property type="match status" value="2"/>
</dbReference>